<evidence type="ECO:0000256" key="2">
    <source>
        <dbReference type="ARBA" id="ARBA00008526"/>
    </source>
</evidence>
<dbReference type="InterPro" id="IPR017871">
    <property type="entry name" value="ABC_transporter-like_CS"/>
</dbReference>
<comment type="caution">
    <text evidence="10">The sequence shown here is derived from an EMBL/GenBank/DDBJ whole genome shotgun (WGS) entry which is preliminary data.</text>
</comment>
<keyword evidence="7 8" id="KW-0472">Membrane</keyword>
<dbReference type="SUPFAM" id="SSF52540">
    <property type="entry name" value="P-loop containing nucleoside triphosphate hydrolases"/>
    <property type="match status" value="1"/>
</dbReference>
<name>A0A811NNB5_9POAL</name>
<dbReference type="Pfam" id="PF24526">
    <property type="entry name" value="ABCA12_C"/>
    <property type="match status" value="1"/>
</dbReference>
<dbReference type="GO" id="GO:0140359">
    <property type="term" value="F:ABC-type transporter activity"/>
    <property type="evidence" value="ECO:0007669"/>
    <property type="project" value="InterPro"/>
</dbReference>
<evidence type="ECO:0000256" key="8">
    <source>
        <dbReference type="SAM" id="Phobius"/>
    </source>
</evidence>
<dbReference type="GO" id="GO:0005319">
    <property type="term" value="F:lipid transporter activity"/>
    <property type="evidence" value="ECO:0007669"/>
    <property type="project" value="TreeGrafter"/>
</dbReference>
<protein>
    <recommendedName>
        <fullName evidence="9">ABC transporter domain-containing protein</fullName>
    </recommendedName>
</protein>
<feature type="transmembrane region" description="Helical" evidence="8">
    <location>
        <begin position="390"/>
        <end position="416"/>
    </location>
</feature>
<dbReference type="GO" id="GO:0016887">
    <property type="term" value="F:ATP hydrolysis activity"/>
    <property type="evidence" value="ECO:0007669"/>
    <property type="project" value="InterPro"/>
</dbReference>
<evidence type="ECO:0000256" key="7">
    <source>
        <dbReference type="ARBA" id="ARBA00023136"/>
    </source>
</evidence>
<keyword evidence="3 8" id="KW-0812">Transmembrane</keyword>
<dbReference type="FunFam" id="3.40.50.300:FF:000633">
    <property type="entry name" value="ABC transporter A family member 7"/>
    <property type="match status" value="1"/>
</dbReference>
<dbReference type="SMART" id="SM00382">
    <property type="entry name" value="AAA"/>
    <property type="match status" value="1"/>
</dbReference>
<dbReference type="PROSITE" id="PS50893">
    <property type="entry name" value="ABC_TRANSPORTER_2"/>
    <property type="match status" value="1"/>
</dbReference>
<dbReference type="Proteomes" id="UP000604825">
    <property type="component" value="Unassembled WGS sequence"/>
</dbReference>
<dbReference type="Gene3D" id="3.40.50.300">
    <property type="entry name" value="P-loop containing nucleotide triphosphate hydrolases"/>
    <property type="match status" value="1"/>
</dbReference>
<dbReference type="GO" id="GO:0016020">
    <property type="term" value="C:membrane"/>
    <property type="evidence" value="ECO:0007669"/>
    <property type="project" value="UniProtKB-SubCell"/>
</dbReference>
<dbReference type="InterPro" id="IPR027417">
    <property type="entry name" value="P-loop_NTPase"/>
</dbReference>
<feature type="transmembrane region" description="Helical" evidence="8">
    <location>
        <begin position="347"/>
        <end position="370"/>
    </location>
</feature>
<evidence type="ECO:0000313" key="11">
    <source>
        <dbReference type="Proteomes" id="UP000604825"/>
    </source>
</evidence>
<evidence type="ECO:0000256" key="3">
    <source>
        <dbReference type="ARBA" id="ARBA00022692"/>
    </source>
</evidence>
<dbReference type="PANTHER" id="PTHR19229:SF154">
    <property type="entry name" value="ABC TRANSPORTER A FAMILY MEMBER 3-RELATED"/>
    <property type="match status" value="1"/>
</dbReference>
<dbReference type="InterPro" id="IPR003593">
    <property type="entry name" value="AAA+_ATPase"/>
</dbReference>
<evidence type="ECO:0000256" key="6">
    <source>
        <dbReference type="ARBA" id="ARBA00022989"/>
    </source>
</evidence>
<dbReference type="InterPro" id="IPR026082">
    <property type="entry name" value="ABCA"/>
</dbReference>
<feature type="transmembrane region" description="Helical" evidence="8">
    <location>
        <begin position="459"/>
        <end position="480"/>
    </location>
</feature>
<dbReference type="InterPro" id="IPR003439">
    <property type="entry name" value="ABC_transporter-like_ATP-bd"/>
</dbReference>
<keyword evidence="5" id="KW-0067">ATP-binding</keyword>
<reference evidence="10" key="1">
    <citation type="submission" date="2020-10" db="EMBL/GenBank/DDBJ databases">
        <authorList>
            <person name="Han B."/>
            <person name="Lu T."/>
            <person name="Zhao Q."/>
            <person name="Huang X."/>
            <person name="Zhao Y."/>
        </authorList>
    </citation>
    <scope>NUCLEOTIDE SEQUENCE</scope>
</reference>
<feature type="transmembrane region" description="Helical" evidence="8">
    <location>
        <begin position="428"/>
        <end position="452"/>
    </location>
</feature>
<dbReference type="GO" id="GO:0005524">
    <property type="term" value="F:ATP binding"/>
    <property type="evidence" value="ECO:0007669"/>
    <property type="project" value="UniProtKB-KW"/>
</dbReference>
<evidence type="ECO:0000313" key="10">
    <source>
        <dbReference type="EMBL" id="CAD6225201.1"/>
    </source>
</evidence>
<gene>
    <name evidence="10" type="ORF">NCGR_LOCUS17341</name>
</gene>
<keyword evidence="11" id="KW-1185">Reference proteome</keyword>
<keyword evidence="6 8" id="KW-1133">Transmembrane helix</keyword>
<dbReference type="PANTHER" id="PTHR19229">
    <property type="entry name" value="ATP-BINDING CASSETTE TRANSPORTER SUBFAMILY A ABCA"/>
    <property type="match status" value="1"/>
</dbReference>
<proteinExistence type="inferred from homology"/>
<comment type="similarity">
    <text evidence="2">Belongs to the ABC transporter superfamily. ABCA family. CPR flippase (TC 3.A.1.211) subfamily.</text>
</comment>
<dbReference type="EMBL" id="CAJGYO010000004">
    <property type="protein sequence ID" value="CAD6225201.1"/>
    <property type="molecule type" value="Genomic_DNA"/>
</dbReference>
<evidence type="ECO:0000256" key="5">
    <source>
        <dbReference type="ARBA" id="ARBA00022840"/>
    </source>
</evidence>
<dbReference type="Pfam" id="PF00005">
    <property type="entry name" value="ABC_tran"/>
    <property type="match status" value="1"/>
</dbReference>
<organism evidence="10 11">
    <name type="scientific">Miscanthus lutarioriparius</name>
    <dbReference type="NCBI Taxonomy" id="422564"/>
    <lineage>
        <taxon>Eukaryota</taxon>
        <taxon>Viridiplantae</taxon>
        <taxon>Streptophyta</taxon>
        <taxon>Embryophyta</taxon>
        <taxon>Tracheophyta</taxon>
        <taxon>Spermatophyta</taxon>
        <taxon>Magnoliopsida</taxon>
        <taxon>Liliopsida</taxon>
        <taxon>Poales</taxon>
        <taxon>Poaceae</taxon>
        <taxon>PACMAD clade</taxon>
        <taxon>Panicoideae</taxon>
        <taxon>Andropogonodae</taxon>
        <taxon>Andropogoneae</taxon>
        <taxon>Saccharinae</taxon>
        <taxon>Miscanthus</taxon>
    </lineage>
</organism>
<accession>A0A811NNB5</accession>
<keyword evidence="4" id="KW-0547">Nucleotide-binding</keyword>
<dbReference type="PROSITE" id="PS00211">
    <property type="entry name" value="ABC_TRANSPORTER_1"/>
    <property type="match status" value="1"/>
</dbReference>
<comment type="subcellular location">
    <subcellularLocation>
        <location evidence="1">Membrane</location>
    </subcellularLocation>
</comment>
<feature type="transmembrane region" description="Helical" evidence="8">
    <location>
        <begin position="33"/>
        <end position="53"/>
    </location>
</feature>
<evidence type="ECO:0000256" key="4">
    <source>
        <dbReference type="ARBA" id="ARBA00022741"/>
    </source>
</evidence>
<dbReference type="CDD" id="cd03263">
    <property type="entry name" value="ABC_subfamily_A"/>
    <property type="match status" value="1"/>
</dbReference>
<evidence type="ECO:0000259" key="9">
    <source>
        <dbReference type="PROSITE" id="PS50893"/>
    </source>
</evidence>
<sequence length="907" mass="101591">MDSPRGPASFATQANALLRKNLCVQKRNLKTNIGITIFPILVCVLLIVLQNVINSELDKPKYKCGCVCLETSGDGRCARKECGIQYSTLDQVGSCPIPSPPRWPALIQIPRADFRAVRTFSQPFNDLPDPFCRDSRSCPATVLVTGKDKAVAGAISRGLFPVLSPSLNATDLLDLFTKIVAGSDTQPWYTQLLEPAFFSGRTLYVIQPECLPVMSQTITYNTGDIPFQLNIQCVEGVPVWRESASIINHEFLKGYRQRGGEINEFIAGYDFLGTTQYGLGVNVWYNSTYNDNNAYSFITTLRVPRLVNAVSNAYLKFIKGTGVEMLLEYVKDMPKVGTSFQLDLSSLLSVLFFTWIIELLFPVMLTYLVYEKQQKLRIMMKMHGLKDGPYWLISYSYFLALSIVYMLFFMIFGSLIGLNFFRVNEYSIQVVFFFVCINLQIALAFFVASFFLSVKMATVIGYMYVFGSGLLGAFLFRFFVEDQTFPYGWTLVMEVVPAFSLYRGLYELGQYAFSGSSMGATGGGVRKNPFFCFRCLQKKHEPSLHEPSNVQQDSKVILDMEKSDVALERKLVEQLLIDPNAKQAIICDNLRKVYHGRDGNPDKLAVRGLSLVLQKGQCFGMLGPNGAGKTSFINMMIGLIKPTSGTAYVHGMDINMDMGNIYTNMGVCPQHNLLWETLTGKEHLFFYGRLKNLKGAALMKAVDRSLKSVNLSHGNVGNKQVKKYSGGMKRRLSVAISLIGDPKVVFMDEPSTGLDPASRNNLWNVVKEAKKNRAIILTTHSMEEAEVLCDRLGIFVDGDFQCLGNPKELKARYGGTYIFTVTTPPDQEMEVEQLVHQFSPSANKIYHLSGTQKFELPKQEVKIAHVFDVVEKAKCRLTIHAWGLVDTTLEDVFIKVARGAQVFNEFA</sequence>
<dbReference type="OrthoDB" id="8061355at2759"/>
<evidence type="ECO:0000256" key="1">
    <source>
        <dbReference type="ARBA" id="ARBA00004370"/>
    </source>
</evidence>
<dbReference type="AlphaFoldDB" id="A0A811NNB5"/>
<feature type="domain" description="ABC transporter" evidence="9">
    <location>
        <begin position="585"/>
        <end position="822"/>
    </location>
</feature>